<name>A0A967BC60_9RHOB</name>
<evidence type="ECO:0000313" key="3">
    <source>
        <dbReference type="Proteomes" id="UP000639775"/>
    </source>
</evidence>
<comment type="caution">
    <text evidence="2">The sequence shown here is derived from an EMBL/GenBank/DDBJ whole genome shotgun (WGS) entry which is preliminary data.</text>
</comment>
<accession>A0A967BC60</accession>
<keyword evidence="3" id="KW-1185">Reference proteome</keyword>
<organism evidence="2 3">
    <name type="scientific">Roseovarius gahaiensis</name>
    <dbReference type="NCBI Taxonomy" id="2716691"/>
    <lineage>
        <taxon>Bacteria</taxon>
        <taxon>Pseudomonadati</taxon>
        <taxon>Pseudomonadota</taxon>
        <taxon>Alphaproteobacteria</taxon>
        <taxon>Rhodobacterales</taxon>
        <taxon>Roseobacteraceae</taxon>
        <taxon>Roseovarius</taxon>
    </lineage>
</organism>
<sequence>MLLQSLTLTRAFFSFIAVGIALFAMLMTWLVLDRTRTYEVDALETAVGVRTRAAAHDFGRALGADWLSLDHIGERMTTTGLENLRPMLDAATGDRVSWAGFTGLDGTVLAASNGMREGANVGAQPWFQRGLESDFAGDVHGAVLLSELLGATEAEPIRFIDLARPVTDHNGDPLGVIGFRIGFAWAKRFLRESADALEMELYLISGDGEIIIATDGTDAERLNLPSMRAATGAKTWPDGKQYYTATIPQVVSGEMPSLGWRMMGRIGTGAVTGGRTVVAGIVSTGLAVGTGLVLLLAVTFSKLFLVPFRMLAQTAEDIADGAEVYPYESRCTAEARRLSAALMRLQSRFEK</sequence>
<protein>
    <recommendedName>
        <fullName evidence="4">HAMP domain-containing protein</fullName>
    </recommendedName>
</protein>
<evidence type="ECO:0000313" key="2">
    <source>
        <dbReference type="EMBL" id="NHQ73855.1"/>
    </source>
</evidence>
<feature type="transmembrane region" description="Helical" evidence="1">
    <location>
        <begin position="277"/>
        <end position="300"/>
    </location>
</feature>
<dbReference type="Proteomes" id="UP000639775">
    <property type="component" value="Unassembled WGS sequence"/>
</dbReference>
<reference evidence="2" key="1">
    <citation type="submission" date="2020-03" db="EMBL/GenBank/DDBJ databases">
        <title>Roseovarius gahaiensis sp. nov., isolated from Gahai Saline Lake, China.</title>
        <authorList>
            <person name="Sun X."/>
        </authorList>
    </citation>
    <scope>NUCLEOTIDE SEQUENCE</scope>
    <source>
        <strain evidence="2">GH877</strain>
    </source>
</reference>
<dbReference type="RefSeq" id="WP_167194088.1">
    <property type="nucleotide sequence ID" value="NZ_JAAORB010000005.1"/>
</dbReference>
<evidence type="ECO:0000256" key="1">
    <source>
        <dbReference type="SAM" id="Phobius"/>
    </source>
</evidence>
<dbReference type="AlphaFoldDB" id="A0A967BC60"/>
<dbReference type="EMBL" id="JAAORB010000005">
    <property type="protein sequence ID" value="NHQ73855.1"/>
    <property type="molecule type" value="Genomic_DNA"/>
</dbReference>
<keyword evidence="1" id="KW-1133">Transmembrane helix</keyword>
<feature type="transmembrane region" description="Helical" evidence="1">
    <location>
        <begin position="12"/>
        <end position="32"/>
    </location>
</feature>
<gene>
    <name evidence="2" type="ORF">HAT86_05160</name>
</gene>
<proteinExistence type="predicted"/>
<keyword evidence="1" id="KW-0812">Transmembrane</keyword>
<dbReference type="Gene3D" id="3.30.450.20">
    <property type="entry name" value="PAS domain"/>
    <property type="match status" value="1"/>
</dbReference>
<keyword evidence="1" id="KW-0472">Membrane</keyword>
<evidence type="ECO:0008006" key="4">
    <source>
        <dbReference type="Google" id="ProtNLM"/>
    </source>
</evidence>